<feature type="compositionally biased region" description="Basic residues" evidence="1">
    <location>
        <begin position="1149"/>
        <end position="1161"/>
    </location>
</feature>
<dbReference type="Proteomes" id="UP001152759">
    <property type="component" value="Chromosome 4"/>
</dbReference>
<feature type="region of interest" description="Disordered" evidence="1">
    <location>
        <begin position="682"/>
        <end position="824"/>
    </location>
</feature>
<feature type="region of interest" description="Disordered" evidence="1">
    <location>
        <begin position="975"/>
        <end position="1034"/>
    </location>
</feature>
<feature type="compositionally biased region" description="Low complexity" evidence="1">
    <location>
        <begin position="1137"/>
        <end position="1147"/>
    </location>
</feature>
<keyword evidence="3" id="KW-1185">Reference proteome</keyword>
<proteinExistence type="predicted"/>
<dbReference type="AlphaFoldDB" id="A0A9P0AB54"/>
<organism evidence="2 3">
    <name type="scientific">Bemisia tabaci</name>
    <name type="common">Sweetpotato whitefly</name>
    <name type="synonym">Aleurodes tabaci</name>
    <dbReference type="NCBI Taxonomy" id="7038"/>
    <lineage>
        <taxon>Eukaryota</taxon>
        <taxon>Metazoa</taxon>
        <taxon>Ecdysozoa</taxon>
        <taxon>Arthropoda</taxon>
        <taxon>Hexapoda</taxon>
        <taxon>Insecta</taxon>
        <taxon>Pterygota</taxon>
        <taxon>Neoptera</taxon>
        <taxon>Paraneoptera</taxon>
        <taxon>Hemiptera</taxon>
        <taxon>Sternorrhyncha</taxon>
        <taxon>Aleyrodoidea</taxon>
        <taxon>Aleyrodidae</taxon>
        <taxon>Aleyrodinae</taxon>
        <taxon>Bemisia</taxon>
    </lineage>
</organism>
<feature type="compositionally biased region" description="Polar residues" evidence="1">
    <location>
        <begin position="14"/>
        <end position="31"/>
    </location>
</feature>
<evidence type="ECO:0000313" key="2">
    <source>
        <dbReference type="EMBL" id="CAH0387838.1"/>
    </source>
</evidence>
<feature type="compositionally biased region" description="Basic and acidic residues" evidence="1">
    <location>
        <begin position="270"/>
        <end position="289"/>
    </location>
</feature>
<evidence type="ECO:0000313" key="3">
    <source>
        <dbReference type="Proteomes" id="UP001152759"/>
    </source>
</evidence>
<feature type="region of interest" description="Disordered" evidence="1">
    <location>
        <begin position="1137"/>
        <end position="1248"/>
    </location>
</feature>
<feature type="compositionally biased region" description="Basic and acidic residues" evidence="1">
    <location>
        <begin position="188"/>
        <end position="226"/>
    </location>
</feature>
<feature type="compositionally biased region" description="Basic and acidic residues" evidence="1">
    <location>
        <begin position="1009"/>
        <end position="1021"/>
    </location>
</feature>
<name>A0A9P0AB54_BEMTA</name>
<feature type="compositionally biased region" description="Basic and acidic residues" evidence="1">
    <location>
        <begin position="898"/>
        <end position="907"/>
    </location>
</feature>
<feature type="compositionally biased region" description="Basic and acidic residues" evidence="1">
    <location>
        <begin position="156"/>
        <end position="178"/>
    </location>
</feature>
<feature type="compositionally biased region" description="Polar residues" evidence="1">
    <location>
        <begin position="908"/>
        <end position="925"/>
    </location>
</feature>
<feature type="compositionally biased region" description="Polar residues" evidence="1">
    <location>
        <begin position="1162"/>
        <end position="1183"/>
    </location>
</feature>
<feature type="compositionally biased region" description="Basic and acidic residues" evidence="1">
    <location>
        <begin position="304"/>
        <end position="335"/>
    </location>
</feature>
<feature type="region of interest" description="Disordered" evidence="1">
    <location>
        <begin position="1"/>
        <end position="378"/>
    </location>
</feature>
<feature type="region of interest" description="Disordered" evidence="1">
    <location>
        <begin position="867"/>
        <end position="930"/>
    </location>
</feature>
<feature type="compositionally biased region" description="Polar residues" evidence="1">
    <location>
        <begin position="985"/>
        <end position="994"/>
    </location>
</feature>
<feature type="compositionally biased region" description="Polar residues" evidence="1">
    <location>
        <begin position="1191"/>
        <end position="1200"/>
    </location>
</feature>
<sequence>MRSSKSGSPKDGQSKNQSKETFWQKRVSQVESVLLNKNKSKQNSSKETKDKKKQHQTAGEQLECLKKALESLTQKEAEHSKRQPKDSTFDSAPPTEVENLLKNVRSDDILCYSDGKNSLIYCPSEKGINSDLDASDERRGGSASKSTVKRSASPEPCKKIRGGEEPYHPTREVCDGKNTRGGSSNHRMSVDRRHSDRCKRDEKREPRECCRADVKKSSEKKPKWSEACKQICKKKAPQECSKTGHLSAGRGRTRSDDEDSLKGRCKRRHSDVEERGKKGGRKEEKDTRSRGSQASLKRSSGRHGSRDRERHRDRNCRTEAKRSCSRSRKEDADRERRRRSHRSGTREKTEAGRSGVAGAGDAAQTEVQPQAHLPERPEVRLQRNGTMPAWNSTLPPLSPVAYPDGSFGAQCGFMEPEFDASSIRYPQGPAMSTPIPRRNPRVAGHMDCPSGGYMETLPEHTMGSAYSQRPSMAHHSMTPLPILRGSRGPPGGPAMNASAAMSAPAMYGRSASSIPGRSVGVSFPPQSPYQGQQFPSQDRPVSTPSGGIVCCNTCCRPAPCCCPTQFCVVDNPCAACADPEYYECGEHIHETPSPMCNYHRYLCERQKSAIAESTAELDNTYLRDCMPMSAPRFDKTKLYADPKGRRLQPSLSCHGLSPSQLQHPVDPQMMSLLYRNKLDKEKTPESTGVLRGGASSFQSAPSNIRTSSSPGTTQNFRSSSPSRTSRIPRKQPAQGTPSIPGTSSRFGTQSNPKTHSSSRPSSNFRTQSNSRIQSMPRTYSISKSQSVSRAPSNAKTPPVPRAASIPMTSSFPGSKSPYLPRNNGSNSYISGNSCPPCPQTGTYPGRTQYSCQTPYNVTSQNVAYSNGSKYTVSNNYPLNQRTRGGRETPTHSSPVSRTSDRSVHVDKTPSSSFRPALQETPTANMAPSGCPSEYTHRPLVKIPIPSYPSVRRVVHVSNKTPTEITISVTPNLRSRTGASVYSDPNIVSGQSTSRPLYLPVPDKSAPNSPEKDGLNTKDSHFSDSTSRAASIHIPPTFQEYRHFPSESCPKMPPLRPNIPSNSIARTSLPPVSLSFPPSSLSNIGFSISVTPTARVSPDVQSDVKSKVGGSSLAPSNAAADLKRETLSVSQSIAAIPSSSSSIHQAIHTKSSKKGKRLKNHSSSKYSNQIEMMSVTHPKSSSEGRISGGATVANSARPSVNKSEKSPVHSDSGTDSLPTCESDGFLASATPDQTASTKSANRKLKSRGKVAFGQGCSETVPRLSVVNGVRHRHL</sequence>
<gene>
    <name evidence="2" type="ORF">BEMITA_LOCUS6805</name>
</gene>
<reference evidence="2" key="1">
    <citation type="submission" date="2021-12" db="EMBL/GenBank/DDBJ databases">
        <authorList>
            <person name="King R."/>
        </authorList>
    </citation>
    <scope>NUCLEOTIDE SEQUENCE</scope>
</reference>
<feature type="compositionally biased region" description="Polar residues" evidence="1">
    <location>
        <begin position="1229"/>
        <end position="1238"/>
    </location>
</feature>
<feature type="compositionally biased region" description="Polar residues" evidence="1">
    <location>
        <begin position="867"/>
        <end position="882"/>
    </location>
</feature>
<protein>
    <submittedName>
        <fullName evidence="2">Uncharacterized protein</fullName>
    </submittedName>
</protein>
<feature type="compositionally biased region" description="Polar residues" evidence="1">
    <location>
        <begin position="1208"/>
        <end position="1218"/>
    </location>
</feature>
<feature type="compositionally biased region" description="Basic and acidic residues" evidence="1">
    <location>
        <begin position="63"/>
        <end position="88"/>
    </location>
</feature>
<feature type="compositionally biased region" description="Polar residues" evidence="1">
    <location>
        <begin position="695"/>
        <end position="716"/>
    </location>
</feature>
<feature type="compositionally biased region" description="Polar residues" evidence="1">
    <location>
        <begin position="733"/>
        <end position="795"/>
    </location>
</feature>
<accession>A0A9P0AB54</accession>
<evidence type="ECO:0000256" key="1">
    <source>
        <dbReference type="SAM" id="MobiDB-lite"/>
    </source>
</evidence>
<dbReference type="EMBL" id="OU963865">
    <property type="protein sequence ID" value="CAH0387838.1"/>
    <property type="molecule type" value="Genomic_DNA"/>
</dbReference>